<feature type="transmembrane region" description="Helical" evidence="7">
    <location>
        <begin position="164"/>
        <end position="181"/>
    </location>
</feature>
<dbReference type="Pfam" id="PF00892">
    <property type="entry name" value="EamA"/>
    <property type="match status" value="1"/>
</dbReference>
<keyword evidence="3 7" id="KW-0812">Transmembrane</keyword>
<feature type="transmembrane region" description="Helical" evidence="7">
    <location>
        <begin position="81"/>
        <end position="100"/>
    </location>
</feature>
<gene>
    <name evidence="9" type="primary">rhtA_2</name>
    <name evidence="9" type="ORF">SAMEA4412665_01053</name>
</gene>
<feature type="transmembrane region" description="Helical" evidence="7">
    <location>
        <begin position="55"/>
        <end position="75"/>
    </location>
</feature>
<feature type="transmembrane region" description="Helical" evidence="7">
    <location>
        <begin position="193"/>
        <end position="211"/>
    </location>
</feature>
<evidence type="ECO:0000259" key="8">
    <source>
        <dbReference type="Pfam" id="PF00892"/>
    </source>
</evidence>
<evidence type="ECO:0000256" key="4">
    <source>
        <dbReference type="ARBA" id="ARBA00022989"/>
    </source>
</evidence>
<comment type="subcellular location">
    <subcellularLocation>
        <location evidence="1">Membrane</location>
        <topology evidence="1">Multi-pass membrane protein</topology>
    </subcellularLocation>
</comment>
<feature type="domain" description="EamA" evidence="8">
    <location>
        <begin position="133"/>
        <end position="266"/>
    </location>
</feature>
<dbReference type="PANTHER" id="PTHR32322">
    <property type="entry name" value="INNER MEMBRANE TRANSPORTER"/>
    <property type="match status" value="1"/>
</dbReference>
<feature type="region of interest" description="Disordered" evidence="6">
    <location>
        <begin position="276"/>
        <end position="326"/>
    </location>
</feature>
<dbReference type="GO" id="GO:0016020">
    <property type="term" value="C:membrane"/>
    <property type="evidence" value="ECO:0007669"/>
    <property type="project" value="UniProtKB-SubCell"/>
</dbReference>
<feature type="transmembrane region" description="Helical" evidence="7">
    <location>
        <begin position="249"/>
        <end position="266"/>
    </location>
</feature>
<keyword evidence="5 7" id="KW-0472">Membrane</keyword>
<feature type="compositionally biased region" description="Low complexity" evidence="6">
    <location>
        <begin position="292"/>
        <end position="306"/>
    </location>
</feature>
<dbReference type="SUPFAM" id="SSF103481">
    <property type="entry name" value="Multidrug resistance efflux transporter EmrE"/>
    <property type="match status" value="2"/>
</dbReference>
<evidence type="ECO:0000256" key="5">
    <source>
        <dbReference type="ARBA" id="ARBA00023136"/>
    </source>
</evidence>
<feature type="compositionally biased region" description="Low complexity" evidence="6">
    <location>
        <begin position="316"/>
        <end position="326"/>
    </location>
</feature>
<evidence type="ECO:0000256" key="2">
    <source>
        <dbReference type="ARBA" id="ARBA00007362"/>
    </source>
</evidence>
<keyword evidence="4 7" id="KW-1133">Transmembrane helix</keyword>
<feature type="transmembrane region" description="Helical" evidence="7">
    <location>
        <begin position="223"/>
        <end position="243"/>
    </location>
</feature>
<dbReference type="EMBL" id="LT906441">
    <property type="protein sequence ID" value="SNV34031.1"/>
    <property type="molecule type" value="Genomic_DNA"/>
</dbReference>
<protein>
    <submittedName>
        <fullName evidence="9">Inner membrane transporter rhtA</fullName>
    </submittedName>
</protein>
<dbReference type="InterPro" id="IPR037185">
    <property type="entry name" value="EmrE-like"/>
</dbReference>
<feature type="transmembrane region" description="Helical" evidence="7">
    <location>
        <begin position="25"/>
        <end position="43"/>
    </location>
</feature>
<evidence type="ECO:0000256" key="3">
    <source>
        <dbReference type="ARBA" id="ARBA00022692"/>
    </source>
</evidence>
<dbReference type="PANTHER" id="PTHR32322:SF2">
    <property type="entry name" value="EAMA DOMAIN-CONTAINING PROTEIN"/>
    <property type="match status" value="1"/>
</dbReference>
<dbReference type="AlphaFoldDB" id="A0A239WHN1"/>
<evidence type="ECO:0000256" key="6">
    <source>
        <dbReference type="SAM" id="MobiDB-lite"/>
    </source>
</evidence>
<name>A0A239WHN1_9ACTN</name>
<evidence type="ECO:0000313" key="10">
    <source>
        <dbReference type="Proteomes" id="UP000215332"/>
    </source>
</evidence>
<dbReference type="Proteomes" id="UP000215332">
    <property type="component" value="Chromosome 1"/>
</dbReference>
<evidence type="ECO:0000256" key="7">
    <source>
        <dbReference type="SAM" id="Phobius"/>
    </source>
</evidence>
<dbReference type="KEGG" id="cgrn:4412665_01053"/>
<feature type="transmembrane region" description="Helical" evidence="7">
    <location>
        <begin position="133"/>
        <end position="152"/>
    </location>
</feature>
<proteinExistence type="inferred from homology"/>
<dbReference type="InterPro" id="IPR050638">
    <property type="entry name" value="AA-Vitamin_Transporters"/>
</dbReference>
<feature type="transmembrane region" description="Helical" evidence="7">
    <location>
        <begin position="107"/>
        <end position="127"/>
    </location>
</feature>
<accession>A0A239WHN1</accession>
<comment type="similarity">
    <text evidence="2">Belongs to the EamA transporter family.</text>
</comment>
<dbReference type="eggNOG" id="COG5006">
    <property type="taxonomic scope" value="Bacteria"/>
</dbReference>
<evidence type="ECO:0000256" key="1">
    <source>
        <dbReference type="ARBA" id="ARBA00004141"/>
    </source>
</evidence>
<reference evidence="9 10" key="1">
    <citation type="submission" date="2017-06" db="EMBL/GenBank/DDBJ databases">
        <authorList>
            <consortium name="Pathogen Informatics"/>
        </authorList>
    </citation>
    <scope>NUCLEOTIDE SEQUENCE [LARGE SCALE GENOMIC DNA]</scope>
    <source>
        <strain evidence="9 10">NCTC11865</strain>
    </source>
</reference>
<dbReference type="InterPro" id="IPR000620">
    <property type="entry name" value="EamA_dom"/>
</dbReference>
<sequence>MLAVSISIQLGNTFAAVLFPTVGPMGTMTLRMVIAALLLAPVARPKIHSHTRSDWISVLELAVCLGGLNICIYYALSHLPIGVAVTVEFLGPLTLAALGSRSWRDGIAILLALTGVATVSGAINADWSQLDLFGLGMGLAAGAFWGLYVNVAQRVGRTWPQVEGLWWAILIIGVGVTPFGIAQAGSHLVAPKMLLAGAGVALLSSALPYSLEMYALRRIKQKVYGIIVGLEPVVAALAGLIVLHQHLSGTQIGGIALVIVAGWLVLARDKSEEQTLTVEAGQDDGGKDVAAEDPAPAGAAAATTAEADAHAHADHSSASAEPHNNA</sequence>
<organism evidence="9 10">
    <name type="scientific">Cutibacterium granulosum</name>
    <dbReference type="NCBI Taxonomy" id="33011"/>
    <lineage>
        <taxon>Bacteria</taxon>
        <taxon>Bacillati</taxon>
        <taxon>Actinomycetota</taxon>
        <taxon>Actinomycetes</taxon>
        <taxon>Propionibacteriales</taxon>
        <taxon>Propionibacteriaceae</taxon>
        <taxon>Cutibacterium</taxon>
    </lineage>
</organism>
<evidence type="ECO:0000313" key="9">
    <source>
        <dbReference type="EMBL" id="SNV34031.1"/>
    </source>
</evidence>